<evidence type="ECO:0000259" key="7">
    <source>
        <dbReference type="Pfam" id="PF00460"/>
    </source>
</evidence>
<keyword evidence="8" id="KW-0969">Cilium</keyword>
<dbReference type="PANTHER" id="PTHR30435:SF12">
    <property type="entry name" value="FLAGELLAR BASAL BODY ROD PROTEIN FLGB"/>
    <property type="match status" value="1"/>
</dbReference>
<dbReference type="InterPro" id="IPR001444">
    <property type="entry name" value="Flag_bb_rod_N"/>
</dbReference>
<evidence type="ECO:0000256" key="3">
    <source>
        <dbReference type="ARBA" id="ARBA00014376"/>
    </source>
</evidence>
<evidence type="ECO:0000256" key="5">
    <source>
        <dbReference type="ARBA" id="ARBA00024934"/>
    </source>
</evidence>
<comment type="subcellular location">
    <subcellularLocation>
        <location evidence="1 6">Bacterial flagellum basal body</location>
    </subcellularLocation>
</comment>
<dbReference type="AlphaFoldDB" id="A0AA37RS19"/>
<dbReference type="GO" id="GO:0071978">
    <property type="term" value="P:bacterial-type flagellum-dependent swarming motility"/>
    <property type="evidence" value="ECO:0007669"/>
    <property type="project" value="TreeGrafter"/>
</dbReference>
<reference evidence="8" key="2">
    <citation type="submission" date="2023-01" db="EMBL/GenBank/DDBJ databases">
        <title>Draft genome sequence of Paraferrimonas sedimenticola strain NBRC 101628.</title>
        <authorList>
            <person name="Sun Q."/>
            <person name="Mori K."/>
        </authorList>
    </citation>
    <scope>NUCLEOTIDE SEQUENCE</scope>
    <source>
        <strain evidence="8">NBRC 101628</strain>
    </source>
</reference>
<name>A0AA37RS19_9GAMM</name>
<comment type="caution">
    <text evidence="8">The sequence shown here is derived from an EMBL/GenBank/DDBJ whole genome shotgun (WGS) entry which is preliminary data.</text>
</comment>
<comment type="subunit">
    <text evidence="6">The basal body constitutes a major portion of the flagellar organelle and consists of a number of rings mounted on a central rod.</text>
</comment>
<protein>
    <recommendedName>
        <fullName evidence="3 6">Flagellar basal body rod protein FlgB</fullName>
    </recommendedName>
</protein>
<dbReference type="Pfam" id="PF00460">
    <property type="entry name" value="Flg_bb_rod"/>
    <property type="match status" value="1"/>
</dbReference>
<keyword evidence="4 6" id="KW-0975">Bacterial flagellum</keyword>
<evidence type="ECO:0000256" key="1">
    <source>
        <dbReference type="ARBA" id="ARBA00004117"/>
    </source>
</evidence>
<evidence type="ECO:0000313" key="8">
    <source>
        <dbReference type="EMBL" id="GLP94995.1"/>
    </source>
</evidence>
<comment type="similarity">
    <text evidence="2 6">Belongs to the flagella basal body rod proteins family.</text>
</comment>
<dbReference type="EMBL" id="BSNC01000001">
    <property type="protein sequence ID" value="GLP94995.1"/>
    <property type="molecule type" value="Genomic_DNA"/>
</dbReference>
<evidence type="ECO:0000256" key="2">
    <source>
        <dbReference type="ARBA" id="ARBA00009677"/>
    </source>
</evidence>
<comment type="function">
    <text evidence="5 6">Structural component of flagellum, the bacterial motility apparatus. Part of the rod structure of flagellar basal body.</text>
</comment>
<sequence>MAINFDKALGIHQHSLGLRAQRAEVLASNIANADTPGYKAQDLDFQQALRAATSSTSAPVGLSATDQRHLGLDGNLSPHLKYRTPNQADTGDGNSVDVQKERNEYVRNAMEYQMSFTFLDSKFSGLRKAIRGD</sequence>
<dbReference type="Proteomes" id="UP001161422">
    <property type="component" value="Unassembled WGS sequence"/>
</dbReference>
<gene>
    <name evidence="8" type="primary">flgB</name>
    <name evidence="8" type="ORF">GCM10007895_03010</name>
</gene>
<reference evidence="8" key="1">
    <citation type="journal article" date="2014" name="Int. J. Syst. Evol. Microbiol.">
        <title>Complete genome sequence of Corynebacterium casei LMG S-19264T (=DSM 44701T), isolated from a smear-ripened cheese.</title>
        <authorList>
            <consortium name="US DOE Joint Genome Institute (JGI-PGF)"/>
            <person name="Walter F."/>
            <person name="Albersmeier A."/>
            <person name="Kalinowski J."/>
            <person name="Ruckert C."/>
        </authorList>
    </citation>
    <scope>NUCLEOTIDE SEQUENCE</scope>
    <source>
        <strain evidence="8">NBRC 101628</strain>
    </source>
</reference>
<accession>A0AA37RS19</accession>
<keyword evidence="9" id="KW-1185">Reference proteome</keyword>
<dbReference type="InterPro" id="IPR006300">
    <property type="entry name" value="FlgB"/>
</dbReference>
<feature type="domain" description="Flagellar basal body rod protein N-terminal" evidence="7">
    <location>
        <begin position="19"/>
        <end position="39"/>
    </location>
</feature>
<dbReference type="GO" id="GO:0030694">
    <property type="term" value="C:bacterial-type flagellum basal body, rod"/>
    <property type="evidence" value="ECO:0007669"/>
    <property type="project" value="InterPro"/>
</dbReference>
<evidence type="ECO:0000256" key="4">
    <source>
        <dbReference type="ARBA" id="ARBA00023143"/>
    </source>
</evidence>
<dbReference type="NCBIfam" id="TIGR01396">
    <property type="entry name" value="FlgB"/>
    <property type="match status" value="1"/>
</dbReference>
<organism evidence="8 9">
    <name type="scientific">Paraferrimonas sedimenticola</name>
    <dbReference type="NCBI Taxonomy" id="375674"/>
    <lineage>
        <taxon>Bacteria</taxon>
        <taxon>Pseudomonadati</taxon>
        <taxon>Pseudomonadota</taxon>
        <taxon>Gammaproteobacteria</taxon>
        <taxon>Alteromonadales</taxon>
        <taxon>Ferrimonadaceae</taxon>
        <taxon>Paraferrimonas</taxon>
    </lineage>
</organism>
<dbReference type="PIRSF" id="PIRSF002889">
    <property type="entry name" value="Rod_FlgB"/>
    <property type="match status" value="1"/>
</dbReference>
<dbReference type="PANTHER" id="PTHR30435">
    <property type="entry name" value="FLAGELLAR PROTEIN"/>
    <property type="match status" value="1"/>
</dbReference>
<keyword evidence="8" id="KW-0282">Flagellum</keyword>
<keyword evidence="8" id="KW-0966">Cell projection</keyword>
<proteinExistence type="inferred from homology"/>
<evidence type="ECO:0000313" key="9">
    <source>
        <dbReference type="Proteomes" id="UP001161422"/>
    </source>
</evidence>
<evidence type="ECO:0000256" key="6">
    <source>
        <dbReference type="PIRNR" id="PIRNR002889"/>
    </source>
</evidence>
<dbReference type="RefSeq" id="WP_095505967.1">
    <property type="nucleotide sequence ID" value="NZ_BSNC01000001.1"/>
</dbReference>